<reference evidence="3 4" key="1">
    <citation type="submission" date="2018-07" db="EMBL/GenBank/DDBJ databases">
        <title>Genomic Encyclopedia of Type Strains, Phase III (KMG-III): the genomes of soil and plant-associated and newly described type strains.</title>
        <authorList>
            <person name="Whitman W."/>
        </authorList>
    </citation>
    <scope>NUCLEOTIDE SEQUENCE [LARGE SCALE GENOMIC DNA]</scope>
    <source>
        <strain evidence="3 4">CECT 8488</strain>
    </source>
</reference>
<protein>
    <submittedName>
        <fullName evidence="3">Glycosyltransferase involved in cell wall biosynthesis</fullName>
    </submittedName>
</protein>
<dbReference type="OrthoDB" id="5147801at2"/>
<evidence type="ECO:0000259" key="1">
    <source>
        <dbReference type="Pfam" id="PF00534"/>
    </source>
</evidence>
<dbReference type="PANTHER" id="PTHR12526">
    <property type="entry name" value="GLYCOSYLTRANSFERASE"/>
    <property type="match status" value="1"/>
</dbReference>
<dbReference type="Pfam" id="PF00534">
    <property type="entry name" value="Glycos_transf_1"/>
    <property type="match status" value="1"/>
</dbReference>
<gene>
    <name evidence="3" type="ORF">DFP90_103222</name>
</gene>
<feature type="domain" description="Glycosyl transferase family 1" evidence="1">
    <location>
        <begin position="196"/>
        <end position="359"/>
    </location>
</feature>
<feature type="domain" description="Glycosyltransferase subfamily 4-like N-terminal" evidence="2">
    <location>
        <begin position="23"/>
        <end position="177"/>
    </location>
</feature>
<accession>A0A3D9HQ33</accession>
<dbReference type="InterPro" id="IPR028098">
    <property type="entry name" value="Glyco_trans_4-like_N"/>
</dbReference>
<dbReference type="Proteomes" id="UP000256845">
    <property type="component" value="Unassembled WGS sequence"/>
</dbReference>
<evidence type="ECO:0000259" key="2">
    <source>
        <dbReference type="Pfam" id="PF13439"/>
    </source>
</evidence>
<evidence type="ECO:0000313" key="3">
    <source>
        <dbReference type="EMBL" id="RED51421.1"/>
    </source>
</evidence>
<dbReference type="Gene3D" id="3.40.50.2000">
    <property type="entry name" value="Glycogen Phosphorylase B"/>
    <property type="match status" value="2"/>
</dbReference>
<keyword evidence="3" id="KW-0808">Transferase</keyword>
<dbReference type="AlphaFoldDB" id="A0A3D9HQ33"/>
<sequence length="387" mass="42777">MNEPSDNSRKPVVMQVVPALETGGVERGTVDMATALMNAGGQAIVVSSGGIMTRELDRCGAIHIQLPTDSKNFFKMRSNAERLKQIIGDFDVDIVHARSRAPAWSAYWATQQTGTPFITTFHATYNFTNRLKKLYNSVMTRGDRVIAISEFIADHMMQEYGTPWSRIRVIHRGINMELFDPQAIPSARLIKLASDWRLPDGVPVVMLSGRLTRWKGQILLLEALAKIDQKVVCLLVGSDQGREAYRADVEAYAKSLGLDDRVHLVGECRDMPAAYKLADVVVSASTDPEGFGRVAVEGQSLGRPVVAPRHGAAVEQITDGVDGWLFKPGDPDDLARALKNALSLNEQERADFHKRAIENARTRFSKEQMCAKTLALYNELLADKGRA</sequence>
<name>A0A3D9HQ33_9PROT</name>
<organism evidence="3 4">
    <name type="scientific">Aestuariispira insulae</name>
    <dbReference type="NCBI Taxonomy" id="1461337"/>
    <lineage>
        <taxon>Bacteria</taxon>
        <taxon>Pseudomonadati</taxon>
        <taxon>Pseudomonadota</taxon>
        <taxon>Alphaproteobacteria</taxon>
        <taxon>Rhodospirillales</taxon>
        <taxon>Kiloniellaceae</taxon>
        <taxon>Aestuariispira</taxon>
    </lineage>
</organism>
<dbReference type="Pfam" id="PF13439">
    <property type="entry name" value="Glyco_transf_4"/>
    <property type="match status" value="1"/>
</dbReference>
<dbReference type="GO" id="GO:0016757">
    <property type="term" value="F:glycosyltransferase activity"/>
    <property type="evidence" value="ECO:0007669"/>
    <property type="project" value="InterPro"/>
</dbReference>
<dbReference type="SUPFAM" id="SSF53756">
    <property type="entry name" value="UDP-Glycosyltransferase/glycogen phosphorylase"/>
    <property type="match status" value="1"/>
</dbReference>
<dbReference type="RefSeq" id="WP_115936313.1">
    <property type="nucleotide sequence ID" value="NZ_QRDW01000003.1"/>
</dbReference>
<dbReference type="CDD" id="cd03819">
    <property type="entry name" value="GT4_WavL-like"/>
    <property type="match status" value="1"/>
</dbReference>
<evidence type="ECO:0000313" key="4">
    <source>
        <dbReference type="Proteomes" id="UP000256845"/>
    </source>
</evidence>
<proteinExistence type="predicted"/>
<dbReference type="EMBL" id="QRDW01000003">
    <property type="protein sequence ID" value="RED51421.1"/>
    <property type="molecule type" value="Genomic_DNA"/>
</dbReference>
<dbReference type="InterPro" id="IPR001296">
    <property type="entry name" value="Glyco_trans_1"/>
</dbReference>
<comment type="caution">
    <text evidence="3">The sequence shown here is derived from an EMBL/GenBank/DDBJ whole genome shotgun (WGS) entry which is preliminary data.</text>
</comment>
<keyword evidence="4" id="KW-1185">Reference proteome</keyword>